<dbReference type="OrthoDB" id="167038at2"/>
<protein>
    <submittedName>
        <fullName evidence="3">Uncharacterized protein</fullName>
    </submittedName>
</protein>
<feature type="domain" description="GTPase-associated protein 1 middle" evidence="2">
    <location>
        <begin position="166"/>
        <end position="258"/>
    </location>
</feature>
<evidence type="ECO:0000313" key="4">
    <source>
        <dbReference type="Proteomes" id="UP000184604"/>
    </source>
</evidence>
<proteinExistence type="predicted"/>
<evidence type="ECO:0000313" key="3">
    <source>
        <dbReference type="EMBL" id="APM39110.1"/>
    </source>
</evidence>
<dbReference type="AlphaFoldDB" id="A0A1L5F8G8"/>
<evidence type="ECO:0000259" key="1">
    <source>
        <dbReference type="Pfam" id="PF20013"/>
    </source>
</evidence>
<dbReference type="Pfam" id="PF20014">
    <property type="entry name" value="GAP1-M"/>
    <property type="match status" value="1"/>
</dbReference>
<dbReference type="EMBL" id="CP018335">
    <property type="protein sequence ID" value="APM39110.1"/>
    <property type="molecule type" value="Genomic_DNA"/>
</dbReference>
<gene>
    <name evidence="3" type="ORF">BS101_10320</name>
</gene>
<accession>A0A1L5F8G8</accession>
<reference evidence="3 4" key="1">
    <citation type="submission" date="2016-12" db="EMBL/GenBank/DDBJ databases">
        <title>Complete genome sequence of Clostridium kluyveri JZZ isolated from the pit mud of a Chinese flavor liquor-making factory.</title>
        <authorList>
            <person name="Wang Y."/>
        </authorList>
    </citation>
    <scope>NUCLEOTIDE SEQUENCE [LARGE SCALE GENOMIC DNA]</scope>
    <source>
        <strain evidence="3 4">JZZ</strain>
    </source>
</reference>
<organism evidence="3 4">
    <name type="scientific">Clostridium kluyveri</name>
    <dbReference type="NCBI Taxonomy" id="1534"/>
    <lineage>
        <taxon>Bacteria</taxon>
        <taxon>Bacillati</taxon>
        <taxon>Bacillota</taxon>
        <taxon>Clostridia</taxon>
        <taxon>Eubacteriales</taxon>
        <taxon>Clostridiaceae</taxon>
        <taxon>Clostridium</taxon>
    </lineage>
</organism>
<dbReference type="Proteomes" id="UP000184604">
    <property type="component" value="Chromosome"/>
</dbReference>
<dbReference type="InterPro" id="IPR045402">
    <property type="entry name" value="GAP1-N2"/>
</dbReference>
<feature type="domain" description="GTPase-associated protein 1 N-terminal" evidence="1">
    <location>
        <begin position="3"/>
        <end position="141"/>
    </location>
</feature>
<name>A0A1L5F8G8_CLOKL</name>
<dbReference type="Pfam" id="PF20013">
    <property type="entry name" value="GAP1-N2"/>
    <property type="match status" value="1"/>
</dbReference>
<dbReference type="RefSeq" id="WP_073538748.1">
    <property type="nucleotide sequence ID" value="NZ_CP018335.1"/>
</dbReference>
<evidence type="ECO:0000259" key="2">
    <source>
        <dbReference type="Pfam" id="PF20014"/>
    </source>
</evidence>
<dbReference type="InterPro" id="IPR045401">
    <property type="entry name" value="GAP1-M"/>
</dbReference>
<sequence>MAIKQLFYTSCKKGLSSGMGFQTYSMSEGITDEERKEIESYCVYVPPDNLPTLPSREEIDELFPLSFSSFKLKNNKYCICSSKYIGRDYSGRYGNYFCHVLISQKPWDFYPIEIYGSPVFREFLTDEEQNREEILYLPELEEIPPGNIINFDTISQFIKKDAVNKKRKGFIQLMESVLDYSESKKRIIYCDDKNNIPFWIGAVLMCIPKKLARQFSFTTYCYNPEDLNYIICGVDKKGSKFNFKESQKSYRYHIHNFSKESNYEVRCSSSFIKLAEVGYTVSKEIFMPFIDFIGQFEYNFLDRDIDNCVNLYNIVKRGIEKSNIENIKKALSFAISYKSIRAYYELFNLLDPNLDKISTQVDLELLEIITKFLFKAGLEIENRKYTTKTYEFFFNSIHYLLVDVEEIPLQDIIDLYHRIRNLEQVSIEQFTRASLNIDRIKNIEIYVRGGKVRHAKFYFNTLARDIIIFNNKCDTKSRKVLFSMDGESKNITILFNKCLEMLIKSPEDILDILSFFKKDYEYFAKIILRAYYINNYSKRRNEVEKILAGFIIDEGNKDSQWKRKIYSQINRLDGAENFLFSIYSFELIENGDKENFFVNYCEEVFYFFQDYRDKKFSESLELYLYNKDIPLEEYKNIIDYIDKGSIINLICKNVLEKLFTDFEEKIGIEDAEKENYIIEKSVDIKNRFKIKTPLSTVELLYIGNKIQNSKEDNKVTLLKKIKIDFSNMDEYKYEGYLRWFLSSICVYLKNAGEHFKVKKILWCEVYSDIFYNVYMDTLEDIVFTKKYRDVLRAYGIEGYTIFLDFIIAVFKNMESMEEETEEILDNRIVDILTRISERKLKEHNSYFTEKIKRLVQVEQIITKWQYIMTKVHEKNKNKSRFKFFKKQ</sequence>